<dbReference type="SUPFAM" id="SSF48498">
    <property type="entry name" value="Tetracyclin repressor-like, C-terminal domain"/>
    <property type="match status" value="1"/>
</dbReference>
<reference evidence="6 7" key="1">
    <citation type="submission" date="2020-07" db="EMBL/GenBank/DDBJ databases">
        <title>Sequencing the genomes of 1000 actinobacteria strains.</title>
        <authorList>
            <person name="Klenk H.-P."/>
        </authorList>
    </citation>
    <scope>NUCLEOTIDE SEQUENCE [LARGE SCALE GENOMIC DNA]</scope>
    <source>
        <strain evidence="6 7">DSM 15165</strain>
    </source>
</reference>
<accession>A0A853CUF8</accession>
<comment type="caution">
    <text evidence="6">The sequence shown here is derived from an EMBL/GenBank/DDBJ whole genome shotgun (WGS) entry which is preliminary data.</text>
</comment>
<evidence type="ECO:0000313" key="6">
    <source>
        <dbReference type="EMBL" id="NYJ22834.1"/>
    </source>
</evidence>
<evidence type="ECO:0000256" key="4">
    <source>
        <dbReference type="PROSITE-ProRule" id="PRU00335"/>
    </source>
</evidence>
<dbReference type="SUPFAM" id="SSF46689">
    <property type="entry name" value="Homeodomain-like"/>
    <property type="match status" value="1"/>
</dbReference>
<keyword evidence="1" id="KW-0805">Transcription regulation</keyword>
<dbReference type="PANTHER" id="PTHR47506:SF3">
    <property type="entry name" value="HTH-TYPE TRANSCRIPTIONAL REGULATOR LMRA"/>
    <property type="match status" value="1"/>
</dbReference>
<dbReference type="AlphaFoldDB" id="A0A853CUF8"/>
<feature type="DNA-binding region" description="H-T-H motif" evidence="4">
    <location>
        <begin position="41"/>
        <end position="60"/>
    </location>
</feature>
<dbReference type="Proteomes" id="UP000578352">
    <property type="component" value="Unassembled WGS sequence"/>
</dbReference>
<dbReference type="InterPro" id="IPR054156">
    <property type="entry name" value="YxaF_TetR_C"/>
</dbReference>
<name>A0A853CUF8_9MICO</name>
<dbReference type="EMBL" id="JACCFL010000001">
    <property type="protein sequence ID" value="NYJ22834.1"/>
    <property type="molecule type" value="Genomic_DNA"/>
</dbReference>
<protein>
    <submittedName>
        <fullName evidence="6">AcrR family transcriptional regulator</fullName>
    </submittedName>
</protein>
<dbReference type="GO" id="GO:0003677">
    <property type="term" value="F:DNA binding"/>
    <property type="evidence" value="ECO:0007669"/>
    <property type="project" value="UniProtKB-UniRule"/>
</dbReference>
<dbReference type="PRINTS" id="PR00455">
    <property type="entry name" value="HTHTETR"/>
</dbReference>
<dbReference type="PANTHER" id="PTHR47506">
    <property type="entry name" value="TRANSCRIPTIONAL REGULATORY PROTEIN"/>
    <property type="match status" value="1"/>
</dbReference>
<dbReference type="RefSeq" id="WP_218881172.1">
    <property type="nucleotide sequence ID" value="NZ_BAABEH010000001.1"/>
</dbReference>
<keyword evidence="3" id="KW-0804">Transcription</keyword>
<dbReference type="PROSITE" id="PS50977">
    <property type="entry name" value="HTH_TETR_2"/>
    <property type="match status" value="1"/>
</dbReference>
<evidence type="ECO:0000256" key="3">
    <source>
        <dbReference type="ARBA" id="ARBA00023163"/>
    </source>
</evidence>
<evidence type="ECO:0000259" key="5">
    <source>
        <dbReference type="PROSITE" id="PS50977"/>
    </source>
</evidence>
<evidence type="ECO:0000313" key="7">
    <source>
        <dbReference type="Proteomes" id="UP000578352"/>
    </source>
</evidence>
<dbReference type="InterPro" id="IPR009057">
    <property type="entry name" value="Homeodomain-like_sf"/>
</dbReference>
<evidence type="ECO:0000256" key="2">
    <source>
        <dbReference type="ARBA" id="ARBA00023125"/>
    </source>
</evidence>
<organism evidence="6 7">
    <name type="scientific">Leifsonia shinshuensis</name>
    <dbReference type="NCBI Taxonomy" id="150026"/>
    <lineage>
        <taxon>Bacteria</taxon>
        <taxon>Bacillati</taxon>
        <taxon>Actinomycetota</taxon>
        <taxon>Actinomycetes</taxon>
        <taxon>Micrococcales</taxon>
        <taxon>Microbacteriaceae</taxon>
        <taxon>Leifsonia</taxon>
    </lineage>
</organism>
<sequence>MMVVIVKGSDEKGSRMVSDAKARMIEGAARLLAEKGLQETSFSEVVALTGAPRGSIYHHFPGGKASLVAQALDFQRSRSLAVIESARGRTAVEVASTFLEAWRRLLLASHFTIGCSAVAVAVAADSDDLLQRSGAVFRGWADLLAELLTLGGVPADAAPGAAALLVAGSEGGVILSRAQSSIEPFEAVAGQLVAHVEALSRPAAD</sequence>
<dbReference type="InterPro" id="IPR001647">
    <property type="entry name" value="HTH_TetR"/>
</dbReference>
<proteinExistence type="predicted"/>
<dbReference type="Pfam" id="PF00440">
    <property type="entry name" value="TetR_N"/>
    <property type="match status" value="1"/>
</dbReference>
<keyword evidence="2 4" id="KW-0238">DNA-binding</keyword>
<gene>
    <name evidence="6" type="ORF">HNR13_001121</name>
</gene>
<dbReference type="Gene3D" id="1.10.357.10">
    <property type="entry name" value="Tetracycline Repressor, domain 2"/>
    <property type="match status" value="1"/>
</dbReference>
<dbReference type="Pfam" id="PF21993">
    <property type="entry name" value="TetR_C_13_2"/>
    <property type="match status" value="1"/>
</dbReference>
<evidence type="ECO:0000256" key="1">
    <source>
        <dbReference type="ARBA" id="ARBA00023015"/>
    </source>
</evidence>
<feature type="domain" description="HTH tetR-type" evidence="5">
    <location>
        <begin position="18"/>
        <end position="78"/>
    </location>
</feature>
<dbReference type="InterPro" id="IPR036271">
    <property type="entry name" value="Tet_transcr_reg_TetR-rel_C_sf"/>
</dbReference>